<dbReference type="CDD" id="cd00093">
    <property type="entry name" value="HTH_XRE"/>
    <property type="match status" value="1"/>
</dbReference>
<dbReference type="Pfam" id="PF01381">
    <property type="entry name" value="HTH_3"/>
    <property type="match status" value="1"/>
</dbReference>
<protein>
    <submittedName>
        <fullName evidence="3">Helix-turn-helix domain-containing protein</fullName>
    </submittedName>
</protein>
<evidence type="ECO:0000256" key="1">
    <source>
        <dbReference type="SAM" id="MobiDB-lite"/>
    </source>
</evidence>
<sequence length="541" mass="58704">MTNFDAIDALLAAAKQEVPLPPVEVRRGLREELNLSRTQVAQALGVSPSTVGGWESGRDPGGEVREKYAYFLESAQAKLQAQAQAQAQEAVVVADEGADVGSVVGEDEGEAEAAAADGTADEVETLAEPRPCVLCGSPAYDQVAGFPQHLDPADCGTAEPAQAPRPPQPALREGDSESPRPRTQVKPEGSGPRTQVKPDGSGLRKQVRIVPVGRRIQAASDTPDLIGEAVVAALAQHAGDVEEATAALVKRAIPDAMALLDETRKGGRYDIVAHPWIPEILRKQTARGADRIWEARPKWTRPELPSGRHEVTALDINGAYLSALKTHLPIGQLEHSTDPTHDRRRAGVHLITPPAWDHDAVLPSPLGNRDEPGPLWVTEPTLRLLLRLSSPAYALCDPPEIHESFTSGATEGLLEKFRITLKDARDTAIAEQDEVTLEYVKAMYSKFVSTMGESNYNRELYRPDWMHLIRSQAFANLWMKAYKAYDEGLTVVRAMGTDELHVIGDWRSVFAEGRGVAQVKVKDTYSVGDDIDPAAAGEHDD</sequence>
<feature type="domain" description="HTH cro/C1-type" evidence="2">
    <location>
        <begin position="29"/>
        <end position="79"/>
    </location>
</feature>
<proteinExistence type="predicted"/>
<dbReference type="InterPro" id="IPR001387">
    <property type="entry name" value="Cro/C1-type_HTH"/>
</dbReference>
<feature type="region of interest" description="Disordered" evidence="1">
    <location>
        <begin position="151"/>
        <end position="203"/>
    </location>
</feature>
<reference evidence="3" key="1">
    <citation type="submission" date="2024-07" db="EMBL/GenBank/DDBJ databases">
        <authorList>
            <person name="Yu S.T."/>
        </authorList>
    </citation>
    <scope>NUCLEOTIDE SEQUENCE</scope>
    <source>
        <strain evidence="3">R35</strain>
    </source>
</reference>
<dbReference type="RefSeq" id="WP_369254756.1">
    <property type="nucleotide sequence ID" value="NZ_CP163440.1"/>
</dbReference>
<dbReference type="InterPro" id="IPR010982">
    <property type="entry name" value="Lambda_DNA-bd_dom_sf"/>
</dbReference>
<evidence type="ECO:0000259" key="2">
    <source>
        <dbReference type="PROSITE" id="PS50943"/>
    </source>
</evidence>
<dbReference type="SUPFAM" id="SSF47413">
    <property type="entry name" value="lambda repressor-like DNA-binding domains"/>
    <property type="match status" value="1"/>
</dbReference>
<gene>
    <name evidence="3" type="ORF">AB5J50_03475</name>
</gene>
<dbReference type="AlphaFoldDB" id="A0AB39RX91"/>
<name>A0AB39RX91_9ACTN</name>
<evidence type="ECO:0000313" key="3">
    <source>
        <dbReference type="EMBL" id="XDQ59889.1"/>
    </source>
</evidence>
<accession>A0AB39RX91</accession>
<organism evidence="3">
    <name type="scientific">Streptomyces sp. R35</name>
    <dbReference type="NCBI Taxonomy" id="3238630"/>
    <lineage>
        <taxon>Bacteria</taxon>
        <taxon>Bacillati</taxon>
        <taxon>Actinomycetota</taxon>
        <taxon>Actinomycetes</taxon>
        <taxon>Kitasatosporales</taxon>
        <taxon>Streptomycetaceae</taxon>
        <taxon>Streptomyces</taxon>
    </lineage>
</organism>
<dbReference type="EMBL" id="CP163440">
    <property type="protein sequence ID" value="XDQ59889.1"/>
    <property type="molecule type" value="Genomic_DNA"/>
</dbReference>
<dbReference type="PROSITE" id="PS50943">
    <property type="entry name" value="HTH_CROC1"/>
    <property type="match status" value="1"/>
</dbReference>
<dbReference type="GO" id="GO:0003677">
    <property type="term" value="F:DNA binding"/>
    <property type="evidence" value="ECO:0007669"/>
    <property type="project" value="InterPro"/>
</dbReference>
<dbReference type="SMART" id="SM00530">
    <property type="entry name" value="HTH_XRE"/>
    <property type="match status" value="1"/>
</dbReference>
<dbReference type="Gene3D" id="1.10.260.40">
    <property type="entry name" value="lambda repressor-like DNA-binding domains"/>
    <property type="match status" value="1"/>
</dbReference>